<evidence type="ECO:0000256" key="4">
    <source>
        <dbReference type="ARBA" id="ARBA00022927"/>
    </source>
</evidence>
<keyword evidence="3" id="KW-0963">Cytoplasm</keyword>
<keyword evidence="4" id="KW-0653">Protein transport</keyword>
<reference evidence="7 9" key="1">
    <citation type="submission" date="2016-10" db="EMBL/GenBank/DDBJ databases">
        <authorList>
            <person name="Varghese N."/>
            <person name="Submissions S."/>
        </authorList>
    </citation>
    <scope>NUCLEOTIDE SEQUENCE [LARGE SCALE GENOMIC DNA]</scope>
    <source>
        <strain evidence="7 9">BS2976</strain>
    </source>
</reference>
<evidence type="ECO:0000313" key="9">
    <source>
        <dbReference type="Proteomes" id="UP000198740"/>
    </source>
</evidence>
<feature type="coiled-coil region" evidence="6">
    <location>
        <begin position="29"/>
        <end position="56"/>
    </location>
</feature>
<sequence length="192" mass="21354">MFCVRKIELNASAPNLPVTLIPKETLADLAQAGHLLENAEAQAQALILQAEVQCKKMLEQASVEFWQRANAQLLRWDLERQAMSDNVEHIAASITQAAVRTLLDEATPAQRITVLLKHLLASQVPAVKGCLLCNPQDRTAVEHWLHQHSYVPWALRCKDEVTALALILETDEGDFHIDWQSTLGTLLPTPPS</sequence>
<organism evidence="8 10">
    <name type="scientific">Pseudomonas grimontii</name>
    <dbReference type="NCBI Taxonomy" id="129847"/>
    <lineage>
        <taxon>Bacteria</taxon>
        <taxon>Pseudomonadati</taxon>
        <taxon>Pseudomonadota</taxon>
        <taxon>Gammaproteobacteria</taxon>
        <taxon>Pseudomonadales</taxon>
        <taxon>Pseudomonadaceae</taxon>
        <taxon>Pseudomonas</taxon>
    </lineage>
</organism>
<gene>
    <name evidence="8" type="ORF">FIV39_00270</name>
    <name evidence="7" type="ORF">SAMN04490186_6684</name>
</gene>
<comment type="caution">
    <text evidence="8">The sequence shown here is derived from an EMBL/GenBank/DDBJ whole genome shotgun (WGS) entry which is preliminary data.</text>
</comment>
<accession>A0A1H1J2K0</accession>
<evidence type="ECO:0000313" key="7">
    <source>
        <dbReference type="EMBL" id="SDR44010.1"/>
    </source>
</evidence>
<dbReference type="GO" id="GO:0005737">
    <property type="term" value="C:cytoplasm"/>
    <property type="evidence" value="ECO:0007669"/>
    <property type="project" value="UniProtKB-SubCell"/>
</dbReference>
<comment type="similarity">
    <text evidence="5">Belongs to the SctL stator family.</text>
</comment>
<dbReference type="OrthoDB" id="6629448at2"/>
<dbReference type="AlphaFoldDB" id="A0A1H1J2K0"/>
<evidence type="ECO:0000313" key="8">
    <source>
        <dbReference type="EMBL" id="TWR69808.1"/>
    </source>
</evidence>
<evidence type="ECO:0000313" key="10">
    <source>
        <dbReference type="Proteomes" id="UP000317267"/>
    </source>
</evidence>
<dbReference type="NCBIfam" id="TIGR02499">
    <property type="entry name" value="HrpE_YscL_not"/>
    <property type="match status" value="1"/>
</dbReference>
<comment type="subcellular location">
    <subcellularLocation>
        <location evidence="1">Cytoplasm</location>
    </subcellularLocation>
</comment>
<dbReference type="Proteomes" id="UP000198740">
    <property type="component" value="Unassembled WGS sequence"/>
</dbReference>
<dbReference type="GO" id="GO:0030254">
    <property type="term" value="P:protein secretion by the type III secretion system"/>
    <property type="evidence" value="ECO:0007669"/>
    <property type="project" value="InterPro"/>
</dbReference>
<keyword evidence="2" id="KW-0813">Transport</keyword>
<evidence type="ECO:0000256" key="6">
    <source>
        <dbReference type="SAM" id="Coils"/>
    </source>
</evidence>
<dbReference type="Proteomes" id="UP000317267">
    <property type="component" value="Unassembled WGS sequence"/>
</dbReference>
<reference evidence="8 10" key="2">
    <citation type="submission" date="2019-06" db="EMBL/GenBank/DDBJ databases">
        <title>Pseudomonas bimorpha sp. nov. isolated from bovine raw milk and skim milk concentrate.</title>
        <authorList>
            <person name="Hofmann K."/>
            <person name="Huptas C."/>
            <person name="Doll E."/>
            <person name="Scherer S."/>
            <person name="Wenning M."/>
        </authorList>
    </citation>
    <scope>NUCLEOTIDE SEQUENCE [LARGE SCALE GENOMIC DNA]</scope>
    <source>
        <strain evidence="8 10">DSM 17515</strain>
    </source>
</reference>
<proteinExistence type="inferred from homology"/>
<dbReference type="InterPro" id="IPR012842">
    <property type="entry name" value="T3SS_SctL/SctL2"/>
</dbReference>
<evidence type="ECO:0000256" key="1">
    <source>
        <dbReference type="ARBA" id="ARBA00004496"/>
    </source>
</evidence>
<name>A0A1H1J2K0_9PSED</name>
<dbReference type="RefSeq" id="WP_090409658.1">
    <property type="nucleotide sequence ID" value="NZ_FNKM01000002.1"/>
</dbReference>
<evidence type="ECO:0000256" key="2">
    <source>
        <dbReference type="ARBA" id="ARBA00022448"/>
    </source>
</evidence>
<evidence type="ECO:0000256" key="3">
    <source>
        <dbReference type="ARBA" id="ARBA00022490"/>
    </source>
</evidence>
<evidence type="ECO:0000256" key="5">
    <source>
        <dbReference type="ARBA" id="ARBA00024335"/>
    </source>
</evidence>
<protein>
    <submittedName>
        <fullName evidence="8">HrpE/YscL family type III secretion apparatus protein</fullName>
    </submittedName>
    <submittedName>
        <fullName evidence="7">Type III secretion protein L</fullName>
    </submittedName>
</protein>
<dbReference type="Pfam" id="PF06188">
    <property type="entry name" value="HrpE"/>
    <property type="match status" value="1"/>
</dbReference>
<dbReference type="InterPro" id="IPR009335">
    <property type="entry name" value="T3SS_HrpE/ATPase_suE"/>
</dbReference>
<dbReference type="EMBL" id="FNKM01000002">
    <property type="protein sequence ID" value="SDR44010.1"/>
    <property type="molecule type" value="Genomic_DNA"/>
</dbReference>
<keyword evidence="9" id="KW-1185">Reference proteome</keyword>
<dbReference type="EMBL" id="VFES01000001">
    <property type="protein sequence ID" value="TWR69808.1"/>
    <property type="molecule type" value="Genomic_DNA"/>
</dbReference>
<keyword evidence="6" id="KW-0175">Coiled coil</keyword>